<dbReference type="EnsemblMetazoa" id="GPAI028319-RA">
    <property type="protein sequence ID" value="GPAI028319-PA"/>
    <property type="gene ID" value="GPAI028319"/>
</dbReference>
<reference evidence="2" key="2">
    <citation type="submission" date="2020-05" db="UniProtKB">
        <authorList>
            <consortium name="EnsemblMetazoa"/>
        </authorList>
    </citation>
    <scope>IDENTIFICATION</scope>
    <source>
        <strain evidence="2">IAEA</strain>
    </source>
</reference>
<accession>A0A1A9ZXP2</accession>
<reference evidence="3" key="1">
    <citation type="submission" date="2014-03" db="EMBL/GenBank/DDBJ databases">
        <authorList>
            <person name="Aksoy S."/>
            <person name="Warren W."/>
            <person name="Wilson R.K."/>
        </authorList>
    </citation>
    <scope>NUCLEOTIDE SEQUENCE [LARGE SCALE GENOMIC DNA]</scope>
    <source>
        <strain evidence="3">IAEA</strain>
    </source>
</reference>
<dbReference type="AlphaFoldDB" id="A0A1A9ZXP2"/>
<evidence type="ECO:0000313" key="3">
    <source>
        <dbReference type="Proteomes" id="UP000092445"/>
    </source>
</evidence>
<protein>
    <submittedName>
        <fullName evidence="2">Uncharacterized protein</fullName>
    </submittedName>
</protein>
<feature type="compositionally biased region" description="Low complexity" evidence="1">
    <location>
        <begin position="1"/>
        <end position="12"/>
    </location>
</feature>
<keyword evidence="3" id="KW-1185">Reference proteome</keyword>
<feature type="compositionally biased region" description="Basic and acidic residues" evidence="1">
    <location>
        <begin position="16"/>
        <end position="25"/>
    </location>
</feature>
<name>A0A1A9ZXP2_GLOPL</name>
<evidence type="ECO:0000313" key="2">
    <source>
        <dbReference type="EnsemblMetazoa" id="GPAI028319-PA"/>
    </source>
</evidence>
<dbReference type="VEuPathDB" id="VectorBase:GPAI028319"/>
<organism evidence="2 3">
    <name type="scientific">Glossina pallidipes</name>
    <name type="common">Tsetse fly</name>
    <dbReference type="NCBI Taxonomy" id="7398"/>
    <lineage>
        <taxon>Eukaryota</taxon>
        <taxon>Metazoa</taxon>
        <taxon>Ecdysozoa</taxon>
        <taxon>Arthropoda</taxon>
        <taxon>Hexapoda</taxon>
        <taxon>Insecta</taxon>
        <taxon>Pterygota</taxon>
        <taxon>Neoptera</taxon>
        <taxon>Endopterygota</taxon>
        <taxon>Diptera</taxon>
        <taxon>Brachycera</taxon>
        <taxon>Muscomorpha</taxon>
        <taxon>Hippoboscoidea</taxon>
        <taxon>Glossinidae</taxon>
        <taxon>Glossina</taxon>
    </lineage>
</organism>
<dbReference type="Proteomes" id="UP000092445">
    <property type="component" value="Unassembled WGS sequence"/>
</dbReference>
<proteinExistence type="predicted"/>
<sequence>MTATIPTTATVTRNSNVRDGKTPYAKPERHITLGRGRDVEGARIATGVEPVKTIVPTPLAVKRQRPTLASEKPSMARDTPAVIRLEFSDEYREPYKNLAKSGNVIICIS</sequence>
<evidence type="ECO:0000256" key="1">
    <source>
        <dbReference type="SAM" id="MobiDB-lite"/>
    </source>
</evidence>
<feature type="region of interest" description="Disordered" evidence="1">
    <location>
        <begin position="1"/>
        <end position="25"/>
    </location>
</feature>